<evidence type="ECO:0000259" key="2">
    <source>
        <dbReference type="Pfam" id="PF08461"/>
    </source>
</evidence>
<accession>A0A8D6PYE3</accession>
<evidence type="ECO:0000313" key="4">
    <source>
        <dbReference type="Proteomes" id="UP000679213"/>
    </source>
</evidence>
<dbReference type="KEGG" id="mesg:MLAUSG7_1315"/>
<gene>
    <name evidence="3" type="primary">nrpR</name>
    <name evidence="3" type="ORF">MLAUSG7_1315</name>
</gene>
<dbReference type="GeneID" id="65884101"/>
<dbReference type="EMBL" id="LR792632">
    <property type="protein sequence ID" value="CAB3289595.1"/>
    <property type="molecule type" value="Genomic_DNA"/>
</dbReference>
<dbReference type="InterPro" id="IPR036390">
    <property type="entry name" value="WH_DNA-bd_sf"/>
</dbReference>
<dbReference type="Pfam" id="PF01995">
    <property type="entry name" value="NRD1_2"/>
    <property type="match status" value="2"/>
</dbReference>
<feature type="domain" description="NrpR regulatory" evidence="1">
    <location>
        <begin position="84"/>
        <end position="301"/>
    </location>
</feature>
<feature type="domain" description="NrpR regulatory" evidence="1">
    <location>
        <begin position="319"/>
        <end position="533"/>
    </location>
</feature>
<dbReference type="Gene3D" id="3.30.70.1360">
    <property type="entry name" value="mj0159-like"/>
    <property type="match status" value="3"/>
</dbReference>
<protein>
    <submittedName>
        <fullName evidence="3">Global nitrogen regulator NrpR</fullName>
    </submittedName>
</protein>
<dbReference type="InterPro" id="IPR002846">
    <property type="entry name" value="NRD"/>
</dbReference>
<feature type="domain" description="Ribonuclease R winged-helix" evidence="2">
    <location>
        <begin position="9"/>
        <end position="74"/>
    </location>
</feature>
<dbReference type="InterPro" id="IPR013668">
    <property type="entry name" value="RNase_R_HTH_12"/>
</dbReference>
<name>A0A8D6PYE3_9EURY</name>
<dbReference type="AlphaFoldDB" id="A0A8D6PYE3"/>
<keyword evidence="4" id="KW-1185">Reference proteome</keyword>
<proteinExistence type="predicted"/>
<dbReference type="PANTHER" id="PTHR41964">
    <property type="entry name" value="GLOBAL NITROGEN REGULATOR NRPR"/>
    <property type="match status" value="1"/>
</dbReference>
<sequence>MADLDRKLIEILDILSKSKEPVGAKIIAKELNKRGYKIGERAVRYHLKLLDSMKLTKKVGYAGRVITEKGLEELEKANILYRLGSIYSNILEKMISANYRFGYVVVNRFHVYADFNDVLNIIKSVYESGLSVGDRVGIMDREKYAEITTLCSLNFDNILLQNGIFPLHECGGIVKYEDGKPVEFKEVIKYVSTSVDPLSVFIETKKTDVMGIIENGEGYLPANFRVFGVEFLERFKSILEKDELKCVISYGTDNVLGLDVGDDKVGVALIGGLTPIAPFVENNYYVELYPMSSTVRLESLHKFKKIPREIVNKKSNVRIKTVVSKMFNAMAKVSYDVDEKDGDVIVNTSYIDKKYLDEALDLLKEGYKKGLGISDRLGIVEEKDKVKIQTICAVTLDGIFLRYSIPVIPRYGGILEIVEDKKRFIDIIGYDGSSLDPHEVFFNRVDCETIFLAGFREVHRVARDKLEIVLDKLKWNGIDAVGEPNNELYGINVNKDMCGIVTIGGINPLVLLKENEIPMTLKAMDEVVRYSQLISYKDL</sequence>
<organism evidence="3 4">
    <name type="scientific">Methanocaldococcus lauensis</name>
    <dbReference type="NCBI Taxonomy" id="2546128"/>
    <lineage>
        <taxon>Archaea</taxon>
        <taxon>Methanobacteriati</taxon>
        <taxon>Methanobacteriota</taxon>
        <taxon>Methanomada group</taxon>
        <taxon>Methanococci</taxon>
        <taxon>Methanococcales</taxon>
        <taxon>Methanocaldococcaceae</taxon>
        <taxon>Methanocaldococcus</taxon>
    </lineage>
</organism>
<dbReference type="InterPro" id="IPR036388">
    <property type="entry name" value="WH-like_DNA-bd_sf"/>
</dbReference>
<dbReference type="Pfam" id="PF08461">
    <property type="entry name" value="WHD_RNase_R"/>
    <property type="match status" value="1"/>
</dbReference>
<dbReference type="InterPro" id="IPR038982">
    <property type="entry name" value="NrpR"/>
</dbReference>
<evidence type="ECO:0000259" key="1">
    <source>
        <dbReference type="Pfam" id="PF01995"/>
    </source>
</evidence>
<dbReference type="RefSeq" id="WP_214399636.1">
    <property type="nucleotide sequence ID" value="NZ_LR792632.1"/>
</dbReference>
<dbReference type="PANTHER" id="PTHR41964:SF1">
    <property type="entry name" value="GLOBAL NITROGEN REGULATOR NRPR"/>
    <property type="match status" value="1"/>
</dbReference>
<dbReference type="SUPFAM" id="SSF46785">
    <property type="entry name" value="Winged helix' DNA-binding domain"/>
    <property type="match status" value="1"/>
</dbReference>
<reference evidence="3 4" key="1">
    <citation type="submission" date="2020-04" db="EMBL/GenBank/DDBJ databases">
        <authorList>
            <consortium name="Genoscope - CEA"/>
            <person name="William W."/>
        </authorList>
    </citation>
    <scope>NUCLEOTIDE SEQUENCE [LARGE SCALE GENOMIC DNA]</scope>
    <source>
        <strain evidence="3 4">SG7</strain>
    </source>
</reference>
<dbReference type="Proteomes" id="UP000679213">
    <property type="component" value="Chromosome I"/>
</dbReference>
<dbReference type="InterPro" id="IPR036984">
    <property type="entry name" value="NrpR_dom_sf"/>
</dbReference>
<dbReference type="Gene3D" id="1.10.10.10">
    <property type="entry name" value="Winged helix-like DNA-binding domain superfamily/Winged helix DNA-binding domain"/>
    <property type="match status" value="1"/>
</dbReference>
<evidence type="ECO:0000313" key="3">
    <source>
        <dbReference type="EMBL" id="CAB3289595.1"/>
    </source>
</evidence>